<protein>
    <recommendedName>
        <fullName evidence="3">GAF domain-containing protein</fullName>
    </recommendedName>
</protein>
<proteinExistence type="predicted"/>
<keyword evidence="2" id="KW-1185">Reference proteome</keyword>
<name>A0A2C7A7D0_9PROT</name>
<comment type="caution">
    <text evidence="1">The sequence shown here is derived from an EMBL/GenBank/DDBJ whole genome shotgun (WGS) entry which is preliminary data.</text>
</comment>
<reference evidence="1 2" key="1">
    <citation type="submission" date="2017-10" db="EMBL/GenBank/DDBJ databases">
        <authorList>
            <person name="Banno H."/>
            <person name="Chua N.-H."/>
        </authorList>
    </citation>
    <scope>NUCLEOTIDE SEQUENCE [LARGE SCALE GENOMIC DNA]</scope>
    <source>
        <strain evidence="1 2">YW11</strain>
    </source>
</reference>
<dbReference type="AlphaFoldDB" id="A0A2C7A7D0"/>
<evidence type="ECO:0000313" key="1">
    <source>
        <dbReference type="EMBL" id="PHK92934.1"/>
    </source>
</evidence>
<evidence type="ECO:0000313" key="2">
    <source>
        <dbReference type="Proteomes" id="UP000223527"/>
    </source>
</evidence>
<dbReference type="EMBL" id="PDNU01000084">
    <property type="protein sequence ID" value="PHK92934.1"/>
    <property type="molecule type" value="Genomic_DNA"/>
</dbReference>
<dbReference type="RefSeq" id="WP_099097488.1">
    <property type="nucleotide sequence ID" value="NZ_PDNU01000084.1"/>
</dbReference>
<evidence type="ECO:0008006" key="3">
    <source>
        <dbReference type="Google" id="ProtNLM"/>
    </source>
</evidence>
<gene>
    <name evidence="1" type="ORF">CR162_21290</name>
</gene>
<sequence>MPENKESGRRDERQTGLFGLAERLMRLPTGKAVLLMLVGTVCAVVWSERVKMLDGVAEWAKTVSERRQHETALSDELQRQNAVTPILKAILKERTASRVSVKQFHNGTSSLRGIPFLFASTTYEVVAPGVSSEQLRQQRVPVQTIIDWIPRFLAGECVVQKVEDAKPPLSDALQDYGIHTALACPIFLEGFREPAAFVTMDFTRGWDAGDAATIEQSERRLKDAAFIIGANIQAPKY</sequence>
<dbReference type="Proteomes" id="UP000223527">
    <property type="component" value="Unassembled WGS sequence"/>
</dbReference>
<organism evidence="1 2">
    <name type="scientific">Teichococcus rhizosphaerae</name>
    <dbReference type="NCBI Taxonomy" id="1335062"/>
    <lineage>
        <taxon>Bacteria</taxon>
        <taxon>Pseudomonadati</taxon>
        <taxon>Pseudomonadota</taxon>
        <taxon>Alphaproteobacteria</taxon>
        <taxon>Acetobacterales</taxon>
        <taxon>Roseomonadaceae</taxon>
        <taxon>Roseomonas</taxon>
    </lineage>
</organism>
<accession>A0A2C7A7D0</accession>